<proteinExistence type="predicted"/>
<evidence type="ECO:0000313" key="1">
    <source>
        <dbReference type="EMBL" id="KAF2629538.1"/>
    </source>
</evidence>
<comment type="caution">
    <text evidence="1">The sequence shown here is derived from an EMBL/GenBank/DDBJ whole genome shotgun (WGS) entry which is preliminary data.</text>
</comment>
<evidence type="ECO:0000313" key="2">
    <source>
        <dbReference type="Proteomes" id="UP000799754"/>
    </source>
</evidence>
<keyword evidence="2" id="KW-1185">Reference proteome</keyword>
<organism evidence="1 2">
    <name type="scientific">Macroventuria anomochaeta</name>
    <dbReference type="NCBI Taxonomy" id="301207"/>
    <lineage>
        <taxon>Eukaryota</taxon>
        <taxon>Fungi</taxon>
        <taxon>Dikarya</taxon>
        <taxon>Ascomycota</taxon>
        <taxon>Pezizomycotina</taxon>
        <taxon>Dothideomycetes</taxon>
        <taxon>Pleosporomycetidae</taxon>
        <taxon>Pleosporales</taxon>
        <taxon>Pleosporineae</taxon>
        <taxon>Didymellaceae</taxon>
        <taxon>Macroventuria</taxon>
    </lineage>
</organism>
<dbReference type="Proteomes" id="UP000799754">
    <property type="component" value="Unassembled WGS sequence"/>
</dbReference>
<accession>A0ACB6S675</accession>
<protein>
    <submittedName>
        <fullName evidence="1">Uncharacterized protein</fullName>
    </submittedName>
</protein>
<reference evidence="1" key="1">
    <citation type="journal article" date="2020" name="Stud. Mycol.">
        <title>101 Dothideomycetes genomes: a test case for predicting lifestyles and emergence of pathogens.</title>
        <authorList>
            <person name="Haridas S."/>
            <person name="Albert R."/>
            <person name="Binder M."/>
            <person name="Bloem J."/>
            <person name="Labutti K."/>
            <person name="Salamov A."/>
            <person name="Andreopoulos B."/>
            <person name="Baker S."/>
            <person name="Barry K."/>
            <person name="Bills G."/>
            <person name="Bluhm B."/>
            <person name="Cannon C."/>
            <person name="Castanera R."/>
            <person name="Culley D."/>
            <person name="Daum C."/>
            <person name="Ezra D."/>
            <person name="Gonzalez J."/>
            <person name="Henrissat B."/>
            <person name="Kuo A."/>
            <person name="Liang C."/>
            <person name="Lipzen A."/>
            <person name="Lutzoni F."/>
            <person name="Magnuson J."/>
            <person name="Mondo S."/>
            <person name="Nolan M."/>
            <person name="Ohm R."/>
            <person name="Pangilinan J."/>
            <person name="Park H.-J."/>
            <person name="Ramirez L."/>
            <person name="Alfaro M."/>
            <person name="Sun H."/>
            <person name="Tritt A."/>
            <person name="Yoshinaga Y."/>
            <person name="Zwiers L.-H."/>
            <person name="Turgeon B."/>
            <person name="Goodwin S."/>
            <person name="Spatafora J."/>
            <person name="Crous P."/>
            <person name="Grigoriev I."/>
        </authorList>
    </citation>
    <scope>NUCLEOTIDE SEQUENCE</scope>
    <source>
        <strain evidence="1">CBS 525.71</strain>
    </source>
</reference>
<gene>
    <name evidence="1" type="ORF">BU25DRAFT_429826</name>
</gene>
<dbReference type="EMBL" id="MU006709">
    <property type="protein sequence ID" value="KAF2629538.1"/>
    <property type="molecule type" value="Genomic_DNA"/>
</dbReference>
<name>A0ACB6S675_9PLEO</name>
<sequence>MAVVGVGLDLITWITPHYVVWGLRLRRAHKLAITAIFAFGILTIVIGVFRITAIADAPVDSDLTYGIGINLLWALAQMSTGIIVACLPHLRPAFEKVVPRRLTRIATRSNTRLRLNGGEPQTPRQNSIAVTTKIEVDNAFPSPALSAPFHDGHQEPWAPTFEVVNTLAVPQQHTMLCREGPPRAVGCCCLRA</sequence>